<feature type="coiled-coil region" evidence="1">
    <location>
        <begin position="611"/>
        <end position="662"/>
    </location>
</feature>
<evidence type="ECO:0000256" key="1">
    <source>
        <dbReference type="SAM" id="Coils"/>
    </source>
</evidence>
<sequence length="824" mass="93084">MARLSKASQMPRKDDNSPSEQLLREANADLLPSSIQPSNATPDRPAPANNSTSSRKSVHFRDPIATESAGLLSLAAAKRARGRPKGKLVRPSTFLAPISLKKPPPQAVKETRRSEKVQRGEKKASPKRSPIRKSTIEAQTSSPSTNENGERRSGRSRPNVATYNDTETTRASVGYRPYESDVTCPPGKVHKLDESRLPPTKSKSGLNVWTKDEIALLKRLHNDGMTVQEMVQHFDGRSERAIIGRYTVLKLGPVNKASGNLITKNDKKRKTTAEIPTFIASEKRRRVEERSVAISPASQRSRSDAVPAASPVQLTRNLRPNSPVSSSPPTPRQIEKPLKQNNAPQPTHRQEPPHLVAKEAARPTKPVQTGTVQEKEVANEEEPDDSGTPEAQAHTLIQENYEGDGGESSASEPDEDRNDSALDMDDDDPDALLMPRLFHQFAQLKEVVASVIGLQAHVDELDIRRPTQPPFKDFDTLRRKIRTSYKALLDPPTDEDGIAAQRTVKRCITKLQRLVKDLDPDAASIRKPQRLSTNIYAFIFTDLLKILATASYNLLQRTESDDDIVSSDLSELIDITHCITSLGSRASKWNTKVNSDLALVKPVKDDIVAPLKRVLRQFERHRDRLEAEEEGFEKKSRRLQEAKRLRAEREIEKKRIAELASNGDRLRAHYMWRAYVESDVDRRLGRLAMPSLRRRDKNYPLDADGQPFEREAVFKPRSSIPHMDRPSADDEDEEWTEEELVALQEGLAEFPHDELFWKRFYREYCHCRRNADKSRGGPLRDRNVAEILRQTMRFRDYSAEDVEVAGELPEWLLNIPDLDLVSML</sequence>
<evidence type="ECO:0000313" key="4">
    <source>
        <dbReference type="Proteomes" id="UP000433883"/>
    </source>
</evidence>
<proteinExistence type="predicted"/>
<feature type="compositionally biased region" description="Polar residues" evidence="2">
    <location>
        <begin position="159"/>
        <end position="171"/>
    </location>
</feature>
<feature type="compositionally biased region" description="Basic and acidic residues" evidence="2">
    <location>
        <begin position="11"/>
        <end position="27"/>
    </location>
</feature>
<keyword evidence="1" id="KW-0175">Coiled coil</keyword>
<feature type="region of interest" description="Disordered" evidence="2">
    <location>
        <begin position="284"/>
        <end position="428"/>
    </location>
</feature>
<evidence type="ECO:0000313" key="3">
    <source>
        <dbReference type="EMBL" id="KAE9963704.1"/>
    </source>
</evidence>
<protein>
    <submittedName>
        <fullName evidence="3">Uncharacterized protein</fullName>
    </submittedName>
</protein>
<comment type="caution">
    <text evidence="3">The sequence shown here is derived from an EMBL/GenBank/DDBJ whole genome shotgun (WGS) entry which is preliminary data.</text>
</comment>
<organism evidence="3 4">
    <name type="scientific">Venturia inaequalis</name>
    <name type="common">Apple scab fungus</name>
    <dbReference type="NCBI Taxonomy" id="5025"/>
    <lineage>
        <taxon>Eukaryota</taxon>
        <taxon>Fungi</taxon>
        <taxon>Dikarya</taxon>
        <taxon>Ascomycota</taxon>
        <taxon>Pezizomycotina</taxon>
        <taxon>Dothideomycetes</taxon>
        <taxon>Pleosporomycetidae</taxon>
        <taxon>Venturiales</taxon>
        <taxon>Venturiaceae</taxon>
        <taxon>Venturia</taxon>
    </lineage>
</organism>
<feature type="compositionally biased region" description="Acidic residues" evidence="2">
    <location>
        <begin position="412"/>
        <end position="428"/>
    </location>
</feature>
<evidence type="ECO:0000256" key="2">
    <source>
        <dbReference type="SAM" id="MobiDB-lite"/>
    </source>
</evidence>
<feature type="compositionally biased region" description="Polar residues" evidence="2">
    <location>
        <begin position="136"/>
        <end position="147"/>
    </location>
</feature>
<reference evidence="3 4" key="1">
    <citation type="submission" date="2019-11" db="EMBL/GenBank/DDBJ databases">
        <title>Venturia inaequalis Genome Resource.</title>
        <authorList>
            <person name="Lichtner F.J."/>
        </authorList>
    </citation>
    <scope>NUCLEOTIDE SEQUENCE [LARGE SCALE GENOMIC DNA]</scope>
    <source>
        <strain evidence="3">Bline_iso_100314</strain>
    </source>
</reference>
<dbReference type="AlphaFoldDB" id="A0A8H3U5A7"/>
<dbReference type="EMBL" id="WNWQ01000797">
    <property type="protein sequence ID" value="KAE9963704.1"/>
    <property type="molecule type" value="Genomic_DNA"/>
</dbReference>
<feature type="region of interest" description="Disordered" evidence="2">
    <location>
        <begin position="78"/>
        <end position="204"/>
    </location>
</feature>
<gene>
    <name evidence="3" type="ORF">BLS_008994</name>
</gene>
<accession>A0A8H3U5A7</accession>
<feature type="compositionally biased region" description="Basic and acidic residues" evidence="2">
    <location>
        <begin position="109"/>
        <end position="124"/>
    </location>
</feature>
<name>A0A8H3U5A7_VENIN</name>
<feature type="compositionally biased region" description="Basic and acidic residues" evidence="2">
    <location>
        <begin position="348"/>
        <end position="362"/>
    </location>
</feature>
<dbReference type="Proteomes" id="UP000433883">
    <property type="component" value="Unassembled WGS sequence"/>
</dbReference>
<feature type="region of interest" description="Disordered" evidence="2">
    <location>
        <begin position="1"/>
        <end position="62"/>
    </location>
</feature>
<feature type="compositionally biased region" description="Basic residues" evidence="2">
    <location>
        <begin position="78"/>
        <end position="88"/>
    </location>
</feature>